<evidence type="ECO:0008006" key="5">
    <source>
        <dbReference type="Google" id="ProtNLM"/>
    </source>
</evidence>
<proteinExistence type="inferred from homology"/>
<feature type="compositionally biased region" description="Gly residues" evidence="2">
    <location>
        <begin position="23"/>
        <end position="37"/>
    </location>
</feature>
<name>A0A8C3KGG2_9CHAR</name>
<dbReference type="Ensembl" id="ENSCPGT00000024990.1">
    <property type="protein sequence ID" value="ENSCPGP00000022859.1"/>
    <property type="gene ID" value="ENSCPGG00000015857.1"/>
</dbReference>
<dbReference type="Proteomes" id="UP000694419">
    <property type="component" value="Unplaced"/>
</dbReference>
<dbReference type="PANTHER" id="PTHR13238">
    <property type="entry name" value="PROTEIN C21ORF59"/>
    <property type="match status" value="1"/>
</dbReference>
<evidence type="ECO:0000256" key="2">
    <source>
        <dbReference type="SAM" id="MobiDB-lite"/>
    </source>
</evidence>
<evidence type="ECO:0000256" key="1">
    <source>
        <dbReference type="ARBA" id="ARBA00009619"/>
    </source>
</evidence>
<dbReference type="PANTHER" id="PTHR13238:SF0">
    <property type="entry name" value="CILIA- AND FLAGELLA-ASSOCIATED PROTEIN 298"/>
    <property type="match status" value="1"/>
</dbReference>
<protein>
    <recommendedName>
        <fullName evidence="5">CF298 protein</fullName>
    </recommendedName>
</protein>
<feature type="region of interest" description="Disordered" evidence="2">
    <location>
        <begin position="1"/>
        <end position="72"/>
    </location>
</feature>
<dbReference type="AlphaFoldDB" id="A0A8C3KGG2"/>
<dbReference type="Pfam" id="PF11069">
    <property type="entry name" value="CFAP298"/>
    <property type="match status" value="1"/>
</dbReference>
<sequence length="384" mass="41802">MTYGGRGGSGSAGREGRRRAGGAAAGGCGGRSGGSGGRAAARGAGSSAPSGCSGSAGRRLSPPALPSRRRYPGTRGGCCGSVTALTASAGPGLAMVRLHVKRGDESQFLLEAAGGSRLAELAPLVARIYNGRLKVQRLCSEMEELAEHGIFLPYNMQGLTDEQIEELKLKDEWAEKCVPSGGSVFKKDEIGRRNGHAPNEKMQQVIKKTIEEAKALISKKQVQANVCVNMEMVKDALDQLRGAVMIVYPMGLPPHDPIRMEFEDKEDLSGTHAGLEVIEESEAQLWWAGKELKETKLLSDYVGKNEKTTIIVKIQKKGQGAPGREPLISHEEQKQMMLYYYRKQEELKKLEEDDDDSFLNAEWADNHALKRQFHGVKDIKWGPR</sequence>
<comment type="similarity">
    <text evidence="1">Belongs to the CFAP298 family.</text>
</comment>
<feature type="compositionally biased region" description="Gly residues" evidence="2">
    <location>
        <begin position="1"/>
        <end position="13"/>
    </location>
</feature>
<feature type="compositionally biased region" description="Low complexity" evidence="2">
    <location>
        <begin position="38"/>
        <end position="62"/>
    </location>
</feature>
<reference evidence="3" key="2">
    <citation type="submission" date="2025-09" db="UniProtKB">
        <authorList>
            <consortium name="Ensembl"/>
        </authorList>
    </citation>
    <scope>IDENTIFICATION</scope>
</reference>
<evidence type="ECO:0000313" key="3">
    <source>
        <dbReference type="Ensembl" id="ENSCPGP00000022859.1"/>
    </source>
</evidence>
<reference evidence="3" key="1">
    <citation type="submission" date="2025-08" db="UniProtKB">
        <authorList>
            <consortium name="Ensembl"/>
        </authorList>
    </citation>
    <scope>IDENTIFICATION</scope>
</reference>
<evidence type="ECO:0000313" key="4">
    <source>
        <dbReference type="Proteomes" id="UP000694419"/>
    </source>
</evidence>
<dbReference type="GO" id="GO:0003352">
    <property type="term" value="P:regulation of cilium movement"/>
    <property type="evidence" value="ECO:0007669"/>
    <property type="project" value="InterPro"/>
</dbReference>
<dbReference type="InterPro" id="IPR021298">
    <property type="entry name" value="CFAP298"/>
</dbReference>
<organism evidence="3 4">
    <name type="scientific">Calidris pygmaea</name>
    <name type="common">Spoon-billed sandpiper</name>
    <dbReference type="NCBI Taxonomy" id="425635"/>
    <lineage>
        <taxon>Eukaryota</taxon>
        <taxon>Metazoa</taxon>
        <taxon>Chordata</taxon>
        <taxon>Craniata</taxon>
        <taxon>Vertebrata</taxon>
        <taxon>Euteleostomi</taxon>
        <taxon>Archelosauria</taxon>
        <taxon>Archosauria</taxon>
        <taxon>Dinosauria</taxon>
        <taxon>Saurischia</taxon>
        <taxon>Theropoda</taxon>
        <taxon>Coelurosauria</taxon>
        <taxon>Aves</taxon>
        <taxon>Neognathae</taxon>
        <taxon>Neoaves</taxon>
        <taxon>Charadriiformes</taxon>
        <taxon>Scolopacidae</taxon>
        <taxon>Calidris</taxon>
    </lineage>
</organism>
<keyword evidence="4" id="KW-1185">Reference proteome</keyword>
<accession>A0A8C3KGG2</accession>